<proteinExistence type="inferred from homology"/>
<reference evidence="4 5" key="1">
    <citation type="journal article" date="2017" name="Gigascience">
        <title>Draft genome of the honey bee ectoparasitic mite, Tropilaelaps mercedesae, is shaped by the parasitic life history.</title>
        <authorList>
            <person name="Dong X."/>
            <person name="Armstrong S.D."/>
            <person name="Xia D."/>
            <person name="Makepeace B.L."/>
            <person name="Darby A.C."/>
            <person name="Kadowaki T."/>
        </authorList>
    </citation>
    <scope>NUCLEOTIDE SEQUENCE [LARGE SCALE GENOMIC DNA]</scope>
    <source>
        <strain evidence="4">Wuxi-XJTLU</strain>
    </source>
</reference>
<evidence type="ECO:0000313" key="4">
    <source>
        <dbReference type="EMBL" id="OQR73662.1"/>
    </source>
</evidence>
<evidence type="ECO:0000256" key="2">
    <source>
        <dbReference type="PROSITE-ProRule" id="PRU00723"/>
    </source>
</evidence>
<accession>A0A1V9XJW6</accession>
<dbReference type="EMBL" id="MNPL01009538">
    <property type="protein sequence ID" value="OQR73662.1"/>
    <property type="molecule type" value="Genomic_DNA"/>
</dbReference>
<keyword evidence="2" id="KW-0479">Metal-binding</keyword>
<evidence type="ECO:0000256" key="1">
    <source>
        <dbReference type="ARBA" id="ARBA00038226"/>
    </source>
</evidence>
<dbReference type="InParanoid" id="A0A1V9XJW6"/>
<organism evidence="4 5">
    <name type="scientific">Tropilaelaps mercedesae</name>
    <dbReference type="NCBI Taxonomy" id="418985"/>
    <lineage>
        <taxon>Eukaryota</taxon>
        <taxon>Metazoa</taxon>
        <taxon>Ecdysozoa</taxon>
        <taxon>Arthropoda</taxon>
        <taxon>Chelicerata</taxon>
        <taxon>Arachnida</taxon>
        <taxon>Acari</taxon>
        <taxon>Parasitiformes</taxon>
        <taxon>Mesostigmata</taxon>
        <taxon>Gamasina</taxon>
        <taxon>Dermanyssoidea</taxon>
        <taxon>Laelapidae</taxon>
        <taxon>Tropilaelaps</taxon>
    </lineage>
</organism>
<dbReference type="OrthoDB" id="6537751at2759"/>
<keyword evidence="5" id="KW-1185">Reference proteome</keyword>
<feature type="zinc finger region" description="C3H1-type" evidence="2">
    <location>
        <begin position="66"/>
        <end position="92"/>
    </location>
</feature>
<gene>
    <name evidence="4" type="ORF">BIW11_09599</name>
</gene>
<dbReference type="Proteomes" id="UP000192247">
    <property type="component" value="Unassembled WGS sequence"/>
</dbReference>
<keyword evidence="2" id="KW-0862">Zinc</keyword>
<dbReference type="Gene3D" id="3.30.1370.210">
    <property type="match status" value="1"/>
</dbReference>
<dbReference type="InterPro" id="IPR054429">
    <property type="entry name" value="Znf-CCCH_Muscleblind-like"/>
</dbReference>
<evidence type="ECO:0000313" key="5">
    <source>
        <dbReference type="Proteomes" id="UP000192247"/>
    </source>
</evidence>
<name>A0A1V9XJW6_9ACAR</name>
<protein>
    <submittedName>
        <fullName evidence="4">Muscleblind protein 3-like</fullName>
    </submittedName>
</protein>
<dbReference type="Pfam" id="PF22628">
    <property type="entry name" value="zf-CCCH_10"/>
    <property type="match status" value="1"/>
</dbReference>
<dbReference type="AlphaFoldDB" id="A0A1V9XJW6"/>
<keyword evidence="2" id="KW-0863">Zinc-finger</keyword>
<evidence type="ECO:0000259" key="3">
    <source>
        <dbReference type="PROSITE" id="PS50103"/>
    </source>
</evidence>
<feature type="domain" description="C3H1-type" evidence="3">
    <location>
        <begin position="66"/>
        <end position="92"/>
    </location>
</feature>
<dbReference type="InterPro" id="IPR000571">
    <property type="entry name" value="Znf_CCCH"/>
</dbReference>
<dbReference type="PROSITE" id="PS50103">
    <property type="entry name" value="ZF_C3H1"/>
    <property type="match status" value="1"/>
</dbReference>
<comment type="caution">
    <text evidence="4">The sequence shown here is derived from an EMBL/GenBank/DDBJ whole genome shotgun (WGS) entry which is preliminary data.</text>
</comment>
<dbReference type="GO" id="GO:0008270">
    <property type="term" value="F:zinc ion binding"/>
    <property type="evidence" value="ECO:0007669"/>
    <property type="project" value="UniProtKB-KW"/>
</dbReference>
<comment type="similarity">
    <text evidence="1">Belongs to the muscleblind family.</text>
</comment>
<sequence>MTSFTLQASLPGMVQYKRPALEKSGLPVYQPTATAAAAAAYQQAALALQMQQQFAVPVSYFVEVTEGRVAVCRDAAKGKCVRPLCKYYHIPLMVLQSLQAP</sequence>